<dbReference type="SUPFAM" id="SSF55811">
    <property type="entry name" value="Nudix"/>
    <property type="match status" value="1"/>
</dbReference>
<dbReference type="PROSITE" id="PS51462">
    <property type="entry name" value="NUDIX"/>
    <property type="match status" value="1"/>
</dbReference>
<accession>A0A0W0YGC0</accession>
<dbReference type="PATRIC" id="fig|45074.5.peg.3660"/>
<dbReference type="InterPro" id="IPR000086">
    <property type="entry name" value="NUDIX_hydrolase_dom"/>
</dbReference>
<dbReference type="PANTHER" id="PTHR43758:SF8">
    <property type="entry name" value="8-OXO-DGTP DIPHOSPHATASE YTKD-RELATED"/>
    <property type="match status" value="1"/>
</dbReference>
<gene>
    <name evidence="7" type="primary">mutT_2</name>
    <name evidence="7" type="ORF">Lsan_3410</name>
</gene>
<feature type="domain" description="Nudix hydrolase" evidence="6">
    <location>
        <begin position="2"/>
        <end position="127"/>
    </location>
</feature>
<dbReference type="RefSeq" id="WP_058515332.1">
    <property type="nucleotide sequence ID" value="NZ_CAAAIH010000038.1"/>
</dbReference>
<comment type="cofactor">
    <cofactor evidence="1">
        <name>Mg(2+)</name>
        <dbReference type="ChEBI" id="CHEBI:18420"/>
    </cofactor>
</comment>
<dbReference type="STRING" id="45074.Lsan_3410"/>
<evidence type="ECO:0000256" key="3">
    <source>
        <dbReference type="ARBA" id="ARBA00022723"/>
    </source>
</evidence>
<dbReference type="Gene3D" id="3.90.79.10">
    <property type="entry name" value="Nucleoside Triphosphate Pyrophosphohydrolase"/>
    <property type="match status" value="1"/>
</dbReference>
<dbReference type="EMBL" id="LNYU01000085">
    <property type="protein sequence ID" value="KTD55858.1"/>
    <property type="molecule type" value="Genomic_DNA"/>
</dbReference>
<dbReference type="OrthoDB" id="9810648at2"/>
<evidence type="ECO:0000256" key="2">
    <source>
        <dbReference type="ARBA" id="ARBA00005582"/>
    </source>
</evidence>
<sequence>MKHILKAGAIIMRDKKLLAVHKAGKPYNELIVPGGKVENGESFEDSLKRELAEELSINLTHAIPFQTYRAKAIYEPCLVTMITYFVRYEGQCFPSSEIDRLEWIDSTTKRFKLASILGMQLLPSLKRLDFIG</sequence>
<evidence type="ECO:0000256" key="4">
    <source>
        <dbReference type="ARBA" id="ARBA00022801"/>
    </source>
</evidence>
<evidence type="ECO:0000256" key="5">
    <source>
        <dbReference type="ARBA" id="ARBA00022842"/>
    </source>
</evidence>
<proteinExistence type="inferred from homology"/>
<comment type="similarity">
    <text evidence="2">Belongs to the Nudix hydrolase family.</text>
</comment>
<dbReference type="Proteomes" id="UP000054703">
    <property type="component" value="Unassembled WGS sequence"/>
</dbReference>
<evidence type="ECO:0000313" key="8">
    <source>
        <dbReference type="Proteomes" id="UP000054703"/>
    </source>
</evidence>
<dbReference type="GO" id="GO:0046872">
    <property type="term" value="F:metal ion binding"/>
    <property type="evidence" value="ECO:0007669"/>
    <property type="project" value="UniProtKB-KW"/>
</dbReference>
<keyword evidence="5" id="KW-0460">Magnesium</keyword>
<comment type="caution">
    <text evidence="7">The sequence shown here is derived from an EMBL/GenBank/DDBJ whole genome shotgun (WGS) entry which is preliminary data.</text>
</comment>
<name>A0A0W0YGC0_9GAMM</name>
<reference evidence="7 8" key="1">
    <citation type="submission" date="2015-11" db="EMBL/GenBank/DDBJ databases">
        <title>Genomic analysis of 38 Legionella species identifies large and diverse effector repertoires.</title>
        <authorList>
            <person name="Burstein D."/>
            <person name="Amaro F."/>
            <person name="Zusman T."/>
            <person name="Lifshitz Z."/>
            <person name="Cohen O."/>
            <person name="Gilbert J.A."/>
            <person name="Pupko T."/>
            <person name="Shuman H.A."/>
            <person name="Segal G."/>
        </authorList>
    </citation>
    <scope>NUCLEOTIDE SEQUENCE [LARGE SCALE GENOMIC DNA]</scope>
    <source>
        <strain evidence="7 8">SC-63-C7</strain>
    </source>
</reference>
<dbReference type="AlphaFoldDB" id="A0A0W0YGC0"/>
<evidence type="ECO:0000259" key="6">
    <source>
        <dbReference type="PROSITE" id="PS51462"/>
    </source>
</evidence>
<organism evidence="7 8">
    <name type="scientific">Legionella santicrucis</name>
    <dbReference type="NCBI Taxonomy" id="45074"/>
    <lineage>
        <taxon>Bacteria</taxon>
        <taxon>Pseudomonadati</taxon>
        <taxon>Pseudomonadota</taxon>
        <taxon>Gammaproteobacteria</taxon>
        <taxon>Legionellales</taxon>
        <taxon>Legionellaceae</taxon>
        <taxon>Legionella</taxon>
    </lineage>
</organism>
<protein>
    <submittedName>
        <fullName evidence="7">Mutator MutT protein</fullName>
    </submittedName>
</protein>
<dbReference type="CDD" id="cd04690">
    <property type="entry name" value="NUDIX_Hydrolase"/>
    <property type="match status" value="1"/>
</dbReference>
<dbReference type="Pfam" id="PF00293">
    <property type="entry name" value="NUDIX"/>
    <property type="match status" value="1"/>
</dbReference>
<dbReference type="InterPro" id="IPR015797">
    <property type="entry name" value="NUDIX_hydrolase-like_dom_sf"/>
</dbReference>
<dbReference type="PANTHER" id="PTHR43758">
    <property type="entry name" value="7,8-DIHYDRO-8-OXOGUANINE TRIPHOSPHATASE"/>
    <property type="match status" value="1"/>
</dbReference>
<keyword evidence="3" id="KW-0479">Metal-binding</keyword>
<keyword evidence="4" id="KW-0378">Hydrolase</keyword>
<dbReference type="GO" id="GO:0016818">
    <property type="term" value="F:hydrolase activity, acting on acid anhydrides, in phosphorus-containing anhydrides"/>
    <property type="evidence" value="ECO:0007669"/>
    <property type="project" value="TreeGrafter"/>
</dbReference>
<evidence type="ECO:0000313" key="7">
    <source>
        <dbReference type="EMBL" id="KTD55858.1"/>
    </source>
</evidence>
<evidence type="ECO:0000256" key="1">
    <source>
        <dbReference type="ARBA" id="ARBA00001946"/>
    </source>
</evidence>
<keyword evidence="8" id="KW-1185">Reference proteome</keyword>